<dbReference type="InterPro" id="IPR052350">
    <property type="entry name" value="Metallo-dep_Lactonases"/>
</dbReference>
<dbReference type="SUPFAM" id="SSF51556">
    <property type="entry name" value="Metallo-dependent hydrolases"/>
    <property type="match status" value="1"/>
</dbReference>
<comment type="similarity">
    <text evidence="1">Belongs to the metallo-dependent hydrolases superfamily.</text>
</comment>
<dbReference type="InterPro" id="IPR006680">
    <property type="entry name" value="Amidohydro-rel"/>
</dbReference>
<dbReference type="Pfam" id="PF04909">
    <property type="entry name" value="Amidohydro_2"/>
    <property type="match status" value="1"/>
</dbReference>
<reference evidence="3 4" key="1">
    <citation type="submission" date="2023-11" db="EMBL/GenBank/DDBJ databases">
        <title>Genome sequence of Microbacterium rhizosphaerae KACC 19337.</title>
        <authorList>
            <person name="Choi H."/>
            <person name="Kim S."/>
            <person name="Kim Y."/>
            <person name="Kwon S.-W."/>
            <person name="Heo J."/>
        </authorList>
    </citation>
    <scope>NUCLEOTIDE SEQUENCE [LARGE SCALE GENOMIC DNA]</scope>
    <source>
        <strain evidence="3 4">KACC 19337</strain>
    </source>
</reference>
<dbReference type="EMBL" id="CP139368">
    <property type="protein sequence ID" value="WPR89125.1"/>
    <property type="molecule type" value="Genomic_DNA"/>
</dbReference>
<dbReference type="Gene3D" id="3.20.20.140">
    <property type="entry name" value="Metal-dependent hydrolases"/>
    <property type="match status" value="1"/>
</dbReference>
<dbReference type="PANTHER" id="PTHR43569:SF2">
    <property type="entry name" value="AMIDOHYDROLASE-RELATED DOMAIN-CONTAINING PROTEIN"/>
    <property type="match status" value="1"/>
</dbReference>
<gene>
    <name evidence="3" type="ORF">SM116_15380</name>
</gene>
<name>A0ABZ0SJX3_9MICO</name>
<accession>A0ABZ0SJX3</accession>
<dbReference type="PANTHER" id="PTHR43569">
    <property type="entry name" value="AMIDOHYDROLASE"/>
    <property type="match status" value="1"/>
</dbReference>
<evidence type="ECO:0000259" key="2">
    <source>
        <dbReference type="Pfam" id="PF04909"/>
    </source>
</evidence>
<protein>
    <submittedName>
        <fullName evidence="3">Amidohydrolase family protein</fullName>
    </submittedName>
</protein>
<feature type="domain" description="Amidohydrolase-related" evidence="2">
    <location>
        <begin position="4"/>
        <end position="277"/>
    </location>
</feature>
<dbReference type="InterPro" id="IPR032466">
    <property type="entry name" value="Metal_Hydrolase"/>
</dbReference>
<keyword evidence="4" id="KW-1185">Reference proteome</keyword>
<evidence type="ECO:0000313" key="3">
    <source>
        <dbReference type="EMBL" id="WPR89125.1"/>
    </source>
</evidence>
<organism evidence="3 4">
    <name type="scientific">Microbacterium rhizosphaerae</name>
    <dbReference type="NCBI Taxonomy" id="1678237"/>
    <lineage>
        <taxon>Bacteria</taxon>
        <taxon>Bacillati</taxon>
        <taxon>Actinomycetota</taxon>
        <taxon>Actinomycetes</taxon>
        <taxon>Micrococcales</taxon>
        <taxon>Microbacteriaceae</taxon>
        <taxon>Microbacterium</taxon>
    </lineage>
</organism>
<evidence type="ECO:0000313" key="4">
    <source>
        <dbReference type="Proteomes" id="UP001323798"/>
    </source>
</evidence>
<dbReference type="Proteomes" id="UP001323798">
    <property type="component" value="Chromosome"/>
</dbReference>
<sequence length="289" mass="31651">MVVIDAHQHVWDLEQVSYPWLTPETGILRRTYAIEELIPDLDACGVDATILVQAADSVEDTRWMQRVAARHPRVAGIVGWVPLEDPARAADLLDDYASDPRIVGIRHLIHNEPDGDWLVRPAVQDGLALLAERGLTFDVVAVNERHLRHVSTIAKNHPSLRLVIDHLGKPPIAAGEWMPWAGALAEAAEGPNVYAKLSGLNTAAAAGWAARDLAPYVDHAFEVFGAERLMYGGDWPVTLLAGDYRSVWQATAELLAERSEAERAAVLGGTAASFYRIDERALLRPSTTV</sequence>
<dbReference type="RefSeq" id="WP_320941842.1">
    <property type="nucleotide sequence ID" value="NZ_BAABEU010000001.1"/>
</dbReference>
<proteinExistence type="inferred from homology"/>
<evidence type="ECO:0000256" key="1">
    <source>
        <dbReference type="ARBA" id="ARBA00038310"/>
    </source>
</evidence>